<dbReference type="RefSeq" id="WP_006716927.1">
    <property type="nucleotide sequence ID" value="NZ_CP007032.1"/>
</dbReference>
<dbReference type="GO" id="GO:0098796">
    <property type="term" value="C:membrane protein complex"/>
    <property type="evidence" value="ECO:0007669"/>
    <property type="project" value="UniProtKB-ARBA"/>
</dbReference>
<proteinExistence type="inferred from homology"/>
<sequence length="234" mass="25858">MTILLEGKGIRKNFKTGTVETEVLKGIDFQVLQGEFIVVLGQSGSGKTTLLNIIGGMTQASAGELYYQGQPLHEAKEGELTLYRRKEVGFVFQHYNLMPNLTAYENVKLASEIAVHPLVIEEVLADVGLEDLKDHFPSQLSGGQQQRVAIARAIVKKPSLLLCDEPTGALDIQTGIQVLNALQTLNQNYHMTILIITHNGEIAKMANRVFFLKDGIMDHITVNVHPLAPEELTW</sequence>
<evidence type="ECO:0000256" key="4">
    <source>
        <dbReference type="ARBA" id="ARBA00022840"/>
    </source>
</evidence>
<evidence type="ECO:0000256" key="3">
    <source>
        <dbReference type="ARBA" id="ARBA00022741"/>
    </source>
</evidence>
<dbReference type="OrthoDB" id="9810992at2"/>
<feature type="domain" description="ABC transporter" evidence="5">
    <location>
        <begin position="5"/>
        <end position="232"/>
    </location>
</feature>
<dbReference type="PROSITE" id="PS00211">
    <property type="entry name" value="ABC_TRANSPORTER_1"/>
    <property type="match status" value="1"/>
</dbReference>
<dbReference type="Pfam" id="PF00005">
    <property type="entry name" value="ABC_tran"/>
    <property type="match status" value="1"/>
</dbReference>
<evidence type="ECO:0000256" key="1">
    <source>
        <dbReference type="ARBA" id="ARBA00005417"/>
    </source>
</evidence>
<dbReference type="GO" id="GO:0016887">
    <property type="term" value="F:ATP hydrolysis activity"/>
    <property type="evidence" value="ECO:0007669"/>
    <property type="project" value="InterPro"/>
</dbReference>
<keyword evidence="2" id="KW-0813">Transport</keyword>
<organism evidence="6 7">
    <name type="scientific">Desulfitobacterium metallireducens DSM 15288</name>
    <dbReference type="NCBI Taxonomy" id="871968"/>
    <lineage>
        <taxon>Bacteria</taxon>
        <taxon>Bacillati</taxon>
        <taxon>Bacillota</taxon>
        <taxon>Clostridia</taxon>
        <taxon>Eubacteriales</taxon>
        <taxon>Desulfitobacteriaceae</taxon>
        <taxon>Desulfitobacterium</taxon>
    </lineage>
</organism>
<keyword evidence="4" id="KW-0067">ATP-binding</keyword>
<dbReference type="SMART" id="SM00382">
    <property type="entry name" value="AAA"/>
    <property type="match status" value="1"/>
</dbReference>
<gene>
    <name evidence="6" type="ORF">DESME_15125</name>
</gene>
<dbReference type="HOGENOM" id="CLU_000604_1_22_9"/>
<name>W0EBI5_9FIRM</name>
<dbReference type="GO" id="GO:0005524">
    <property type="term" value="F:ATP binding"/>
    <property type="evidence" value="ECO:0007669"/>
    <property type="project" value="UniProtKB-KW"/>
</dbReference>
<dbReference type="InterPro" id="IPR003593">
    <property type="entry name" value="AAA+_ATPase"/>
</dbReference>
<keyword evidence="3" id="KW-0547">Nucleotide-binding</keyword>
<dbReference type="AlphaFoldDB" id="W0EBI5"/>
<dbReference type="EMBL" id="CP007032">
    <property type="protein sequence ID" value="AHF08205.1"/>
    <property type="molecule type" value="Genomic_DNA"/>
</dbReference>
<dbReference type="Gene3D" id="3.40.50.300">
    <property type="entry name" value="P-loop containing nucleotide triphosphate hydrolases"/>
    <property type="match status" value="1"/>
</dbReference>
<dbReference type="CDD" id="cd03255">
    <property type="entry name" value="ABC_MJ0796_LolCDE_FtsE"/>
    <property type="match status" value="1"/>
</dbReference>
<dbReference type="PROSITE" id="PS50893">
    <property type="entry name" value="ABC_TRANSPORTER_2"/>
    <property type="match status" value="1"/>
</dbReference>
<dbReference type="STRING" id="871968.DESME_15125"/>
<dbReference type="InterPro" id="IPR017871">
    <property type="entry name" value="ABC_transporter-like_CS"/>
</dbReference>
<keyword evidence="7" id="KW-1185">Reference proteome</keyword>
<dbReference type="InterPro" id="IPR027417">
    <property type="entry name" value="P-loop_NTPase"/>
</dbReference>
<dbReference type="Proteomes" id="UP000010847">
    <property type="component" value="Chromosome"/>
</dbReference>
<dbReference type="PANTHER" id="PTHR42798">
    <property type="entry name" value="LIPOPROTEIN-RELEASING SYSTEM ATP-BINDING PROTEIN LOLD"/>
    <property type="match status" value="1"/>
</dbReference>
<dbReference type="FunFam" id="3.40.50.300:FF:000032">
    <property type="entry name" value="Export ABC transporter ATP-binding protein"/>
    <property type="match status" value="1"/>
</dbReference>
<reference evidence="6 7" key="1">
    <citation type="submission" date="2013-12" db="EMBL/GenBank/DDBJ databases">
        <authorList>
            <consortium name="DOE Joint Genome Institute"/>
            <person name="Smidt H."/>
            <person name="Huntemann M."/>
            <person name="Han J."/>
            <person name="Chen A."/>
            <person name="Kyrpides N."/>
            <person name="Mavromatis K."/>
            <person name="Markowitz V."/>
            <person name="Palaniappan K."/>
            <person name="Ivanova N."/>
            <person name="Schaumberg A."/>
            <person name="Pati A."/>
            <person name="Liolios K."/>
            <person name="Nordberg H.P."/>
            <person name="Cantor M.N."/>
            <person name="Hua S.X."/>
            <person name="Woyke T."/>
        </authorList>
    </citation>
    <scope>NUCLEOTIDE SEQUENCE [LARGE SCALE GENOMIC DNA]</scope>
    <source>
        <strain evidence="7">DSM 15288</strain>
    </source>
</reference>
<dbReference type="eggNOG" id="COG1136">
    <property type="taxonomic scope" value="Bacteria"/>
</dbReference>
<dbReference type="PANTHER" id="PTHR42798:SF2">
    <property type="entry name" value="ABC TRANSPORTER ATP-BINDING PROTEIN MG467-RELATED"/>
    <property type="match status" value="1"/>
</dbReference>
<dbReference type="SUPFAM" id="SSF52540">
    <property type="entry name" value="P-loop containing nucleoside triphosphate hydrolases"/>
    <property type="match status" value="1"/>
</dbReference>
<dbReference type="InterPro" id="IPR017911">
    <property type="entry name" value="MacB-like_ATP-bd"/>
</dbReference>
<dbReference type="KEGG" id="dmt:DESME_15125"/>
<dbReference type="InterPro" id="IPR003439">
    <property type="entry name" value="ABC_transporter-like_ATP-bd"/>
</dbReference>
<dbReference type="GO" id="GO:0022857">
    <property type="term" value="F:transmembrane transporter activity"/>
    <property type="evidence" value="ECO:0007669"/>
    <property type="project" value="UniProtKB-ARBA"/>
</dbReference>
<evidence type="ECO:0000259" key="5">
    <source>
        <dbReference type="PROSITE" id="PS50893"/>
    </source>
</evidence>
<evidence type="ECO:0000256" key="2">
    <source>
        <dbReference type="ARBA" id="ARBA00022448"/>
    </source>
</evidence>
<evidence type="ECO:0000313" key="7">
    <source>
        <dbReference type="Proteomes" id="UP000010847"/>
    </source>
</evidence>
<accession>W0EBI5</accession>
<comment type="similarity">
    <text evidence="1">Belongs to the ABC transporter superfamily.</text>
</comment>
<protein>
    <submittedName>
        <fullName evidence="6">ABC transporter</fullName>
    </submittedName>
</protein>
<evidence type="ECO:0000313" key="6">
    <source>
        <dbReference type="EMBL" id="AHF08205.1"/>
    </source>
</evidence>